<proteinExistence type="predicted"/>
<name>A0ABS1J215_9FIRM</name>
<dbReference type="InterPro" id="IPR046313">
    <property type="entry name" value="DUF6465"/>
</dbReference>
<keyword evidence="2" id="KW-1185">Reference proteome</keyword>
<gene>
    <name evidence="1" type="ORF">JJN12_10425</name>
</gene>
<reference evidence="1 2" key="1">
    <citation type="submission" date="2021-01" db="EMBL/GenBank/DDBJ databases">
        <title>Isolation and description of Catonella massiliensis sp. nov., a novel Catonella species, isolated from a stable periodontitis subject.</title>
        <authorList>
            <person name="Antezack A."/>
            <person name="Boxberger M."/>
            <person name="La Scola B."/>
            <person name="Monnet-Corti V."/>
        </authorList>
    </citation>
    <scope>NUCLEOTIDE SEQUENCE [LARGE SCALE GENOMIC DNA]</scope>
    <source>
        <strain evidence="1 2">Marseille-Q4567</strain>
    </source>
</reference>
<dbReference type="Pfam" id="PF20069">
    <property type="entry name" value="DUF6465"/>
    <property type="match status" value="1"/>
</dbReference>
<dbReference type="EMBL" id="JAEPRJ010000001">
    <property type="protein sequence ID" value="MBK5898186.1"/>
    <property type="molecule type" value="Genomic_DNA"/>
</dbReference>
<sequence length="80" mass="9291">MIINREANKEAAEGIELETYFEFNGMQISSDEMVQRTRAAYLAEGNSINDVKSVKIYINANERRAYYVINDNAENKYIEF</sequence>
<evidence type="ECO:0000313" key="2">
    <source>
        <dbReference type="Proteomes" id="UP000604730"/>
    </source>
</evidence>
<dbReference type="Proteomes" id="UP000604730">
    <property type="component" value="Unassembled WGS sequence"/>
</dbReference>
<evidence type="ECO:0000313" key="1">
    <source>
        <dbReference type="EMBL" id="MBK5898186.1"/>
    </source>
</evidence>
<organism evidence="1 2">
    <name type="scientific">Catonella massiliensis</name>
    <dbReference type="NCBI Taxonomy" id="2799636"/>
    <lineage>
        <taxon>Bacteria</taxon>
        <taxon>Bacillati</taxon>
        <taxon>Bacillota</taxon>
        <taxon>Clostridia</taxon>
        <taxon>Lachnospirales</taxon>
        <taxon>Lachnospiraceae</taxon>
        <taxon>Catonella</taxon>
    </lineage>
</organism>
<accession>A0ABS1J215</accession>
<comment type="caution">
    <text evidence="1">The sequence shown here is derived from an EMBL/GenBank/DDBJ whole genome shotgun (WGS) entry which is preliminary data.</text>
</comment>
<protein>
    <submittedName>
        <fullName evidence="1">Uncharacterized protein</fullName>
    </submittedName>
</protein>
<dbReference type="RefSeq" id="WP_208429620.1">
    <property type="nucleotide sequence ID" value="NZ_JAEPRJ010000001.1"/>
</dbReference>